<evidence type="ECO:0000313" key="2">
    <source>
        <dbReference type="Proteomes" id="UP000076858"/>
    </source>
</evidence>
<feature type="non-terminal residue" evidence="1">
    <location>
        <position position="1"/>
    </location>
</feature>
<dbReference type="EMBL" id="LRGB01015480">
    <property type="protein sequence ID" value="KZR98879.1"/>
    <property type="molecule type" value="Genomic_DNA"/>
</dbReference>
<comment type="caution">
    <text evidence="1">The sequence shown here is derived from an EMBL/GenBank/DDBJ whole genome shotgun (WGS) entry which is preliminary data.</text>
</comment>
<reference evidence="1 2" key="1">
    <citation type="submission" date="2016-03" db="EMBL/GenBank/DDBJ databases">
        <title>EvidentialGene: Evidence-directed Construction of Genes on Genomes.</title>
        <authorList>
            <person name="Gilbert D.G."/>
            <person name="Choi J.-H."/>
            <person name="Mockaitis K."/>
            <person name="Colbourne J."/>
            <person name="Pfrender M."/>
        </authorList>
    </citation>
    <scope>NUCLEOTIDE SEQUENCE [LARGE SCALE GENOMIC DNA]</scope>
    <source>
        <strain evidence="1 2">Xinb3</strain>
        <tissue evidence="1">Complete organism</tissue>
    </source>
</reference>
<protein>
    <recommendedName>
        <fullName evidence="3">Copia protein (Gag-int-pol protein)</fullName>
    </recommendedName>
</protein>
<dbReference type="OrthoDB" id="8058585at2759"/>
<feature type="non-terminal residue" evidence="1">
    <location>
        <position position="204"/>
    </location>
</feature>
<evidence type="ECO:0000313" key="1">
    <source>
        <dbReference type="EMBL" id="KZR98879.1"/>
    </source>
</evidence>
<accession>A0A164GEW9</accession>
<evidence type="ECO:0008006" key="3">
    <source>
        <dbReference type="Google" id="ProtNLM"/>
    </source>
</evidence>
<proteinExistence type="predicted"/>
<dbReference type="PANTHER" id="PTHR47481">
    <property type="match status" value="1"/>
</dbReference>
<organism evidence="1 2">
    <name type="scientific">Daphnia magna</name>
    <dbReference type="NCBI Taxonomy" id="35525"/>
    <lineage>
        <taxon>Eukaryota</taxon>
        <taxon>Metazoa</taxon>
        <taxon>Ecdysozoa</taxon>
        <taxon>Arthropoda</taxon>
        <taxon>Crustacea</taxon>
        <taxon>Branchiopoda</taxon>
        <taxon>Diplostraca</taxon>
        <taxon>Cladocera</taxon>
        <taxon>Anomopoda</taxon>
        <taxon>Daphniidae</taxon>
        <taxon>Daphnia</taxon>
    </lineage>
</organism>
<dbReference type="AlphaFoldDB" id="A0A164GEW9"/>
<dbReference type="Proteomes" id="UP000076858">
    <property type="component" value="Unassembled WGS sequence"/>
</dbReference>
<gene>
    <name evidence="1" type="ORF">APZ42_005497</name>
</gene>
<dbReference type="PANTHER" id="PTHR47481:SF7">
    <property type="entry name" value="CCHC-TYPE DOMAIN-CONTAINING PROTEIN"/>
    <property type="match status" value="1"/>
</dbReference>
<dbReference type="Pfam" id="PF14223">
    <property type="entry name" value="Retrotran_gag_2"/>
    <property type="match status" value="1"/>
</dbReference>
<keyword evidence="2" id="KW-1185">Reference proteome</keyword>
<name>A0A164GEW9_9CRUS</name>
<sequence length="204" mass="23344">IAKYDGANFSLWKLGLFVLLEQNGLIGVTTGVLTLPEQVEGEVDDDIEDQIVEWRMKDVRARGYILSTTELSQQRLLISCMTAHQMWRTLSAQHLEHAADNRLDVQARFYSYQYQPGTDMKNHIAEITSIAHHLGEIGLPVNEEQLCTKIISILPAEYHGFKTAWHNSNQERQTILGLTAKLLQEEREQARWKTKTTENEVALQ</sequence>